<keyword evidence="1" id="KW-1133">Transmembrane helix</keyword>
<evidence type="ECO:0000313" key="2">
    <source>
        <dbReference type="EMBL" id="PIU51865.1"/>
    </source>
</evidence>
<evidence type="ECO:0000313" key="3">
    <source>
        <dbReference type="Proteomes" id="UP000229227"/>
    </source>
</evidence>
<comment type="caution">
    <text evidence="2">The sequence shown here is derived from an EMBL/GenBank/DDBJ whole genome shotgun (WGS) entry which is preliminary data.</text>
</comment>
<gene>
    <name evidence="2" type="ORF">COS91_02145</name>
</gene>
<protein>
    <submittedName>
        <fullName evidence="2">Uncharacterized protein</fullName>
    </submittedName>
</protein>
<evidence type="ECO:0000256" key="1">
    <source>
        <dbReference type="SAM" id="Phobius"/>
    </source>
</evidence>
<sequence length="95" mass="11131">MNPGMLGVIIGGVIATGSSLLTLFLNQKFQLTQRNQEWKKEAYVNFWKKFHKYFEIINTPSKAYIALSGKWDEIEEQIQCLCEEMDFYCSKKLKK</sequence>
<dbReference type="EMBL" id="PEWN01000035">
    <property type="protein sequence ID" value="PIU51865.1"/>
    <property type="molecule type" value="Genomic_DNA"/>
</dbReference>
<organism evidence="2 3">
    <name type="scientific">Candidatus Desantisbacteria bacterium CG07_land_8_20_14_0_80_39_15</name>
    <dbReference type="NCBI Taxonomy" id="1974549"/>
    <lineage>
        <taxon>Bacteria</taxon>
        <taxon>Candidatus Desantisiibacteriota</taxon>
    </lineage>
</organism>
<keyword evidence="1" id="KW-0472">Membrane</keyword>
<reference evidence="3" key="1">
    <citation type="submission" date="2017-09" db="EMBL/GenBank/DDBJ databases">
        <title>Depth-based differentiation of microbial function through sediment-hosted aquifers and enrichment of novel symbionts in the deep terrestrial subsurface.</title>
        <authorList>
            <person name="Probst A.J."/>
            <person name="Ladd B."/>
            <person name="Jarett J.K."/>
            <person name="Geller-Mcgrath D.E."/>
            <person name="Sieber C.M.K."/>
            <person name="Emerson J.B."/>
            <person name="Anantharaman K."/>
            <person name="Thomas B.C."/>
            <person name="Malmstrom R."/>
            <person name="Stieglmeier M."/>
            <person name="Klingl A."/>
            <person name="Woyke T."/>
            <person name="Ryan C.M."/>
            <person name="Banfield J.F."/>
        </authorList>
    </citation>
    <scope>NUCLEOTIDE SEQUENCE [LARGE SCALE GENOMIC DNA]</scope>
</reference>
<keyword evidence="1" id="KW-0812">Transmembrane</keyword>
<name>A0A2M6ZHM9_9BACT</name>
<proteinExistence type="predicted"/>
<feature type="transmembrane region" description="Helical" evidence="1">
    <location>
        <begin position="6"/>
        <end position="25"/>
    </location>
</feature>
<dbReference type="AlphaFoldDB" id="A0A2M6ZHM9"/>
<accession>A0A2M6ZHM9</accession>
<dbReference type="Proteomes" id="UP000229227">
    <property type="component" value="Unassembled WGS sequence"/>
</dbReference>